<accession>A0ABY8PVW1</accession>
<evidence type="ECO:0000256" key="1">
    <source>
        <dbReference type="ARBA" id="ARBA00022679"/>
    </source>
</evidence>
<reference evidence="4 5" key="1">
    <citation type="journal article" date="2008" name="Int. J. Syst. Evol. Microbiol.">
        <title>Tessaracoccus flavescens sp. nov., isolated from marine sediment.</title>
        <authorList>
            <person name="Lee D.W."/>
            <person name="Lee S.D."/>
        </authorList>
    </citation>
    <scope>NUCLEOTIDE SEQUENCE [LARGE SCALE GENOMIC DNA]</scope>
    <source>
        <strain evidence="4 5">T21</strain>
    </source>
</reference>
<dbReference type="PANTHER" id="PTHR43072:SF23">
    <property type="entry name" value="UPF0039 PROTEIN C11D3.02C"/>
    <property type="match status" value="1"/>
</dbReference>
<dbReference type="CDD" id="cd04301">
    <property type="entry name" value="NAT_SF"/>
    <property type="match status" value="1"/>
</dbReference>
<dbReference type="PANTHER" id="PTHR43072">
    <property type="entry name" value="N-ACETYLTRANSFERASE"/>
    <property type="match status" value="1"/>
</dbReference>
<sequence>MLTIRPASARDIDTITEIYNTAGVGTTASYALDPVSVEDRRAWLEAHVVAEQPVLVLEDDGEVVGYAAYGPFRSLAGYVHTVEHSVYIAEGRRAVGGGRMLMNALIDHALGRNVHVMVGVIDATNEASIEFHRRLGFEETGRLPEVGLKFGQWRTVVFMTLILDGGGDPSPDVDLPPAGKSARLPYVHGLPRGLQ</sequence>
<dbReference type="PROSITE" id="PS51186">
    <property type="entry name" value="GNAT"/>
    <property type="match status" value="1"/>
</dbReference>
<proteinExistence type="predicted"/>
<gene>
    <name evidence="4" type="ORF">QH948_10675</name>
</gene>
<dbReference type="EMBL" id="CP123967">
    <property type="protein sequence ID" value="WGT46603.1"/>
    <property type="molecule type" value="Genomic_DNA"/>
</dbReference>
<dbReference type="RefSeq" id="WP_281144367.1">
    <property type="nucleotide sequence ID" value="NZ_CP123967.1"/>
</dbReference>
<keyword evidence="2" id="KW-0012">Acyltransferase</keyword>
<organism evidence="4 5">
    <name type="scientific">Tessaracoccus lacteus</name>
    <dbReference type="NCBI Taxonomy" id="3041766"/>
    <lineage>
        <taxon>Bacteria</taxon>
        <taxon>Bacillati</taxon>
        <taxon>Actinomycetota</taxon>
        <taxon>Actinomycetes</taxon>
        <taxon>Propionibacteriales</taxon>
        <taxon>Propionibacteriaceae</taxon>
        <taxon>Tessaracoccus</taxon>
    </lineage>
</organism>
<dbReference type="Pfam" id="PF00583">
    <property type="entry name" value="Acetyltransf_1"/>
    <property type="match status" value="1"/>
</dbReference>
<keyword evidence="1" id="KW-0808">Transferase</keyword>
<dbReference type="Gene3D" id="3.40.630.30">
    <property type="match status" value="1"/>
</dbReference>
<evidence type="ECO:0000313" key="5">
    <source>
        <dbReference type="Proteomes" id="UP001244136"/>
    </source>
</evidence>
<keyword evidence="5" id="KW-1185">Reference proteome</keyword>
<dbReference type="InterPro" id="IPR000182">
    <property type="entry name" value="GNAT_dom"/>
</dbReference>
<evidence type="ECO:0000256" key="2">
    <source>
        <dbReference type="ARBA" id="ARBA00023315"/>
    </source>
</evidence>
<feature type="domain" description="N-acetyltransferase" evidence="3">
    <location>
        <begin position="2"/>
        <end position="164"/>
    </location>
</feature>
<evidence type="ECO:0000259" key="3">
    <source>
        <dbReference type="PROSITE" id="PS51186"/>
    </source>
</evidence>
<dbReference type="InterPro" id="IPR016181">
    <property type="entry name" value="Acyl_CoA_acyltransferase"/>
</dbReference>
<protein>
    <submittedName>
        <fullName evidence="4">N-acetyltransferase family protein</fullName>
    </submittedName>
</protein>
<dbReference type="Proteomes" id="UP001244136">
    <property type="component" value="Chromosome"/>
</dbReference>
<evidence type="ECO:0000313" key="4">
    <source>
        <dbReference type="EMBL" id="WGT46603.1"/>
    </source>
</evidence>
<name>A0ABY8PVW1_9ACTN</name>
<dbReference type="SUPFAM" id="SSF55729">
    <property type="entry name" value="Acyl-CoA N-acyltransferases (Nat)"/>
    <property type="match status" value="1"/>
</dbReference>